<dbReference type="Gene3D" id="1.10.150.20">
    <property type="entry name" value="5' to 3' exonuclease, C-terminal subdomain"/>
    <property type="match status" value="1"/>
</dbReference>
<sequence>MYALVDANNFYVSCERLFAPHLEGQPVGVLSNNDGCVIARSNEFKALGIPMGIPTHKIAPALRRRITLCSSNYTLYGDLSARTQQVLAARVPGLEPYSIDESFLDLRGLPGDLDVLGAELCQAVAREVGLPVSVGIAPTRTLAKLANHRAKRQPGRPQVCVWSHADDRDLRATLAELPLNAVWGIGERLQCRLLDQGIDTAGALRAAPSGWLQRRFGVLVARTALELAGHPCLAGTDLATPRRSILCSRSFRQALRRRESLATALRYHCQRAGEKLRRDDLQAAAIGVFLRTNPFQDVVQRRASLWAPLAVPSADTLHLNRLAQQLLGQLWEAGLAYHKLGVMLTDLSPRQHHQASLLAPAEAPEQARLMRAWDGVRARFGREALTLGVQAAEADWQMHSRQRSSRYTTRWDELPAVRAR</sequence>
<dbReference type="InterPro" id="IPR050116">
    <property type="entry name" value="DNA_polymerase-Y"/>
</dbReference>
<organism evidence="7 8">
    <name type="scientific">Franzmannia qiaohouensis</name>
    <dbReference type="NCBI Taxonomy" id="1329370"/>
    <lineage>
        <taxon>Bacteria</taxon>
        <taxon>Pseudomonadati</taxon>
        <taxon>Pseudomonadota</taxon>
        <taxon>Gammaproteobacteria</taxon>
        <taxon>Oceanospirillales</taxon>
        <taxon>Halomonadaceae</taxon>
        <taxon>Franzmannia</taxon>
    </lineage>
</organism>
<gene>
    <name evidence="7" type="ORF">QC821_06675</name>
</gene>
<dbReference type="EMBL" id="JARWAM010000004">
    <property type="protein sequence ID" value="MDR5904949.1"/>
    <property type="molecule type" value="Genomic_DNA"/>
</dbReference>
<dbReference type="Pfam" id="PF13438">
    <property type="entry name" value="DUF4113"/>
    <property type="match status" value="1"/>
</dbReference>
<keyword evidence="8" id="KW-1185">Reference proteome</keyword>
<dbReference type="Gene3D" id="3.40.1170.60">
    <property type="match status" value="1"/>
</dbReference>
<comment type="caution">
    <text evidence="7">The sequence shown here is derived from an EMBL/GenBank/DDBJ whole genome shotgun (WGS) entry which is preliminary data.</text>
</comment>
<feature type="domain" description="UmuC" evidence="6">
    <location>
        <begin position="2"/>
        <end position="186"/>
    </location>
</feature>
<accession>A0ABU1HDV8</accession>
<protein>
    <submittedName>
        <fullName evidence="7">Y-family DNA polymerase</fullName>
    </submittedName>
</protein>
<reference evidence="7 8" key="1">
    <citation type="submission" date="2023-04" db="EMBL/GenBank/DDBJ databases">
        <title>A long-awaited taxogenomic arrangement of the family Halomonadaceae.</title>
        <authorList>
            <person name="De La Haba R."/>
            <person name="Chuvochina M."/>
            <person name="Wittouck S."/>
            <person name="Arahal D.R."/>
            <person name="Sanchez-Porro C."/>
            <person name="Hugenholtz P."/>
            <person name="Ventosa A."/>
        </authorList>
    </citation>
    <scope>NUCLEOTIDE SEQUENCE [LARGE SCALE GENOMIC DNA]</scope>
    <source>
        <strain evidence="7 8">DSM 26770</strain>
    </source>
</reference>
<name>A0ABU1HDV8_9GAMM</name>
<dbReference type="Pfam" id="PF00817">
    <property type="entry name" value="IMS"/>
    <property type="match status" value="1"/>
</dbReference>
<comment type="similarity">
    <text evidence="1">Belongs to the DNA polymerase type-Y family.</text>
</comment>
<dbReference type="InterPro" id="IPR017961">
    <property type="entry name" value="DNA_pol_Y-fam_little_finger"/>
</dbReference>
<dbReference type="InterPro" id="IPR043128">
    <property type="entry name" value="Rev_trsase/Diguanyl_cyclase"/>
</dbReference>
<keyword evidence="4" id="KW-0234">DNA repair</keyword>
<dbReference type="PANTHER" id="PTHR11076">
    <property type="entry name" value="DNA REPAIR POLYMERASE UMUC / TRANSFERASE FAMILY MEMBER"/>
    <property type="match status" value="1"/>
</dbReference>
<keyword evidence="3" id="KW-0741">SOS mutagenesis</keyword>
<dbReference type="PANTHER" id="PTHR11076:SF34">
    <property type="entry name" value="PROTEIN UMUC"/>
    <property type="match status" value="1"/>
</dbReference>
<dbReference type="PROSITE" id="PS50173">
    <property type="entry name" value="UMUC"/>
    <property type="match status" value="1"/>
</dbReference>
<dbReference type="SUPFAM" id="SSF100879">
    <property type="entry name" value="Lesion bypass DNA polymerase (Y-family), little finger domain"/>
    <property type="match status" value="1"/>
</dbReference>
<evidence type="ECO:0000256" key="5">
    <source>
        <dbReference type="ARBA" id="ARBA00023236"/>
    </source>
</evidence>
<dbReference type="RefSeq" id="WP_309718668.1">
    <property type="nucleotide sequence ID" value="NZ_JARWAM010000004.1"/>
</dbReference>
<dbReference type="Proteomes" id="UP001251374">
    <property type="component" value="Unassembled WGS sequence"/>
</dbReference>
<evidence type="ECO:0000256" key="3">
    <source>
        <dbReference type="ARBA" id="ARBA00023199"/>
    </source>
</evidence>
<keyword evidence="2" id="KW-0227">DNA damage</keyword>
<dbReference type="Gene3D" id="3.30.1490.100">
    <property type="entry name" value="DNA polymerase, Y-family, little finger domain"/>
    <property type="match status" value="1"/>
</dbReference>
<evidence type="ECO:0000259" key="6">
    <source>
        <dbReference type="PROSITE" id="PS50173"/>
    </source>
</evidence>
<dbReference type="InterPro" id="IPR043502">
    <property type="entry name" value="DNA/RNA_pol_sf"/>
</dbReference>
<evidence type="ECO:0000313" key="7">
    <source>
        <dbReference type="EMBL" id="MDR5904949.1"/>
    </source>
</evidence>
<dbReference type="CDD" id="cd01700">
    <property type="entry name" value="PolY_Pol_V_umuC"/>
    <property type="match status" value="1"/>
</dbReference>
<proteinExistence type="inferred from homology"/>
<dbReference type="Pfam" id="PF11799">
    <property type="entry name" value="IMS_C"/>
    <property type="match status" value="1"/>
</dbReference>
<dbReference type="SUPFAM" id="SSF56672">
    <property type="entry name" value="DNA/RNA polymerases"/>
    <property type="match status" value="1"/>
</dbReference>
<evidence type="ECO:0000256" key="1">
    <source>
        <dbReference type="ARBA" id="ARBA00010945"/>
    </source>
</evidence>
<evidence type="ECO:0000256" key="2">
    <source>
        <dbReference type="ARBA" id="ARBA00022763"/>
    </source>
</evidence>
<dbReference type="InterPro" id="IPR001126">
    <property type="entry name" value="UmuC"/>
</dbReference>
<keyword evidence="5" id="KW-0742">SOS response</keyword>
<evidence type="ECO:0000256" key="4">
    <source>
        <dbReference type="ARBA" id="ARBA00023204"/>
    </source>
</evidence>
<dbReference type="InterPro" id="IPR025188">
    <property type="entry name" value="DUF4113"/>
</dbReference>
<dbReference type="Gene3D" id="3.30.70.270">
    <property type="match status" value="1"/>
</dbReference>
<dbReference type="InterPro" id="IPR036775">
    <property type="entry name" value="DNA_pol_Y-fam_lit_finger_sf"/>
</dbReference>
<evidence type="ECO:0000313" key="8">
    <source>
        <dbReference type="Proteomes" id="UP001251374"/>
    </source>
</evidence>